<comment type="caution">
    <text evidence="3">The sequence shown here is derived from an EMBL/GenBank/DDBJ whole genome shotgun (WGS) entry which is preliminary data.</text>
</comment>
<dbReference type="VEuPathDB" id="ToxoDB:CSUI_004728"/>
<dbReference type="RefSeq" id="XP_067923110.1">
    <property type="nucleotide sequence ID" value="XM_068064913.1"/>
</dbReference>
<evidence type="ECO:0000259" key="2">
    <source>
        <dbReference type="Pfam" id="PF24626"/>
    </source>
</evidence>
<feature type="domain" description="Tf2-1-like SH3-like" evidence="2">
    <location>
        <begin position="54"/>
        <end position="115"/>
    </location>
</feature>
<reference evidence="3 4" key="1">
    <citation type="journal article" date="2017" name="Int. J. Parasitol.">
        <title>The genome of the protozoan parasite Cystoisospora suis and a reverse vaccinology approach to identify vaccine candidates.</title>
        <authorList>
            <person name="Palmieri N."/>
            <person name="Shrestha A."/>
            <person name="Ruttkowski B."/>
            <person name="Beck T."/>
            <person name="Vogl C."/>
            <person name="Tomley F."/>
            <person name="Blake D.P."/>
            <person name="Joachim A."/>
        </authorList>
    </citation>
    <scope>NUCLEOTIDE SEQUENCE [LARGE SCALE GENOMIC DNA]</scope>
    <source>
        <strain evidence="3 4">Wien I</strain>
    </source>
</reference>
<dbReference type="Pfam" id="PF24626">
    <property type="entry name" value="SH3_Tf2-1"/>
    <property type="match status" value="1"/>
</dbReference>
<dbReference type="Proteomes" id="UP000221165">
    <property type="component" value="Unassembled WGS sequence"/>
</dbReference>
<evidence type="ECO:0000256" key="1">
    <source>
        <dbReference type="SAM" id="MobiDB-lite"/>
    </source>
</evidence>
<dbReference type="GeneID" id="94428124"/>
<evidence type="ECO:0000313" key="3">
    <source>
        <dbReference type="EMBL" id="PHJ21428.1"/>
    </source>
</evidence>
<feature type="region of interest" description="Disordered" evidence="1">
    <location>
        <begin position="126"/>
        <end position="198"/>
    </location>
</feature>
<keyword evidence="4" id="KW-1185">Reference proteome</keyword>
<evidence type="ECO:0000313" key="4">
    <source>
        <dbReference type="Proteomes" id="UP000221165"/>
    </source>
</evidence>
<dbReference type="EMBL" id="MIGC01002255">
    <property type="protein sequence ID" value="PHJ21428.1"/>
    <property type="molecule type" value="Genomic_DNA"/>
</dbReference>
<dbReference type="OrthoDB" id="346468at2759"/>
<feature type="compositionally biased region" description="Low complexity" evidence="1">
    <location>
        <begin position="137"/>
        <end position="148"/>
    </location>
</feature>
<protein>
    <submittedName>
        <fullName evidence="3">Retrotransposon nucleocapsid related</fullName>
    </submittedName>
</protein>
<dbReference type="InterPro" id="IPR056924">
    <property type="entry name" value="SH3_Tf2-1"/>
</dbReference>
<accession>A0A2C6KZG0</accession>
<proteinExistence type="predicted"/>
<gene>
    <name evidence="3" type="ORF">CSUI_004728</name>
</gene>
<organism evidence="3 4">
    <name type="scientific">Cystoisospora suis</name>
    <dbReference type="NCBI Taxonomy" id="483139"/>
    <lineage>
        <taxon>Eukaryota</taxon>
        <taxon>Sar</taxon>
        <taxon>Alveolata</taxon>
        <taxon>Apicomplexa</taxon>
        <taxon>Conoidasida</taxon>
        <taxon>Coccidia</taxon>
        <taxon>Eucoccidiorida</taxon>
        <taxon>Eimeriorina</taxon>
        <taxon>Sarcocystidae</taxon>
        <taxon>Cystoisospora</taxon>
    </lineage>
</organism>
<dbReference type="AlphaFoldDB" id="A0A2C6KZG0"/>
<sequence>MTSPSYREVKQGPSDLLEDAASRLASAKAHLKLAQAAQKRNYDGTHQHEVLQAGDLVFLSARLLRAQGAGDKKLGRRWFGQFTILKRVNDLAYVIDFPPGMRLHRKVNIGFLRKCKVSARNRRVLPFEEQDAASPTAPGHGRPASGGRAARRQAGHPYAIEAILKSRERKKRDGATAVPGEMARQGARRDLRKSRYAN</sequence>
<name>A0A2C6KZG0_9APIC</name>